<comment type="caution">
    <text evidence="4">The sequence shown here is derived from an EMBL/GenBank/DDBJ whole genome shotgun (WGS) entry which is preliminary data.</text>
</comment>
<dbReference type="EMBL" id="CAJOBI010120019">
    <property type="protein sequence ID" value="CAF4673467.1"/>
    <property type="molecule type" value="Genomic_DNA"/>
</dbReference>
<dbReference type="GO" id="GO:0005509">
    <property type="term" value="F:calcium ion binding"/>
    <property type="evidence" value="ECO:0007669"/>
    <property type="project" value="InterPro"/>
</dbReference>
<accession>A0A8S3CGE5</accession>
<dbReference type="PROSITE" id="PS00018">
    <property type="entry name" value="EF_HAND_1"/>
    <property type="match status" value="1"/>
</dbReference>
<evidence type="ECO:0000313" key="4">
    <source>
        <dbReference type="EMBL" id="CAF4911627.1"/>
    </source>
</evidence>
<protein>
    <recommendedName>
        <fullName evidence="2">EF-hand domain-containing protein</fullName>
    </recommendedName>
</protein>
<feature type="domain" description="EF-hand" evidence="2">
    <location>
        <begin position="1"/>
        <end position="31"/>
    </location>
</feature>
<evidence type="ECO:0000313" key="3">
    <source>
        <dbReference type="EMBL" id="CAF4673467.1"/>
    </source>
</evidence>
<keyword evidence="1" id="KW-0106">Calcium</keyword>
<dbReference type="Proteomes" id="UP000676336">
    <property type="component" value="Unassembled WGS sequence"/>
</dbReference>
<feature type="non-terminal residue" evidence="4">
    <location>
        <position position="51"/>
    </location>
</feature>
<dbReference type="EMBL" id="CAJOBI010177032">
    <property type="protein sequence ID" value="CAF4911627.1"/>
    <property type="molecule type" value="Genomic_DNA"/>
</dbReference>
<gene>
    <name evidence="3" type="ORF">SMN809_LOCUS41989</name>
    <name evidence="4" type="ORF">SMN809_LOCUS52257</name>
</gene>
<dbReference type="InterPro" id="IPR018247">
    <property type="entry name" value="EF_Hand_1_Ca_BS"/>
</dbReference>
<name>A0A8S3CGE5_9BILA</name>
<dbReference type="PROSITE" id="PS50222">
    <property type="entry name" value="EF_HAND_2"/>
    <property type="match status" value="2"/>
</dbReference>
<feature type="non-terminal residue" evidence="4">
    <location>
        <position position="1"/>
    </location>
</feature>
<dbReference type="CDD" id="cd00051">
    <property type="entry name" value="EFh"/>
    <property type="match status" value="1"/>
</dbReference>
<reference evidence="4" key="1">
    <citation type="submission" date="2021-02" db="EMBL/GenBank/DDBJ databases">
        <authorList>
            <person name="Nowell W R."/>
        </authorList>
    </citation>
    <scope>NUCLEOTIDE SEQUENCE</scope>
</reference>
<dbReference type="AlphaFoldDB" id="A0A8S3CGE5"/>
<feature type="domain" description="EF-hand" evidence="2">
    <location>
        <begin position="32"/>
        <end position="51"/>
    </location>
</feature>
<dbReference type="Gene3D" id="1.10.238.10">
    <property type="entry name" value="EF-hand"/>
    <property type="match status" value="1"/>
</dbReference>
<evidence type="ECO:0000259" key="2">
    <source>
        <dbReference type="PROSITE" id="PS50222"/>
    </source>
</evidence>
<dbReference type="InterPro" id="IPR011992">
    <property type="entry name" value="EF-hand-dom_pair"/>
</dbReference>
<dbReference type="Pfam" id="PF13499">
    <property type="entry name" value="EF-hand_7"/>
    <property type="match status" value="1"/>
</dbReference>
<evidence type="ECO:0000313" key="5">
    <source>
        <dbReference type="Proteomes" id="UP000676336"/>
    </source>
</evidence>
<evidence type="ECO:0000256" key="1">
    <source>
        <dbReference type="ARBA" id="ARBA00022837"/>
    </source>
</evidence>
<proteinExistence type="predicted"/>
<sequence length="51" mass="5711">LRDAFDLFDRDQSGAISSSELKQILIALNFHPTDSLLRKIMKEMDTDGNGS</sequence>
<organism evidence="4 5">
    <name type="scientific">Rotaria magnacalcarata</name>
    <dbReference type="NCBI Taxonomy" id="392030"/>
    <lineage>
        <taxon>Eukaryota</taxon>
        <taxon>Metazoa</taxon>
        <taxon>Spiralia</taxon>
        <taxon>Gnathifera</taxon>
        <taxon>Rotifera</taxon>
        <taxon>Eurotatoria</taxon>
        <taxon>Bdelloidea</taxon>
        <taxon>Philodinida</taxon>
        <taxon>Philodinidae</taxon>
        <taxon>Rotaria</taxon>
    </lineage>
</organism>
<dbReference type="InterPro" id="IPR002048">
    <property type="entry name" value="EF_hand_dom"/>
</dbReference>
<dbReference type="SUPFAM" id="SSF47473">
    <property type="entry name" value="EF-hand"/>
    <property type="match status" value="1"/>
</dbReference>